<feature type="domain" description="Dinitrogenase iron-molybdenum cofactor biosynthesis" evidence="3">
    <location>
        <begin position="110"/>
        <end position="200"/>
    </location>
</feature>
<dbReference type="SUPFAM" id="SSF53146">
    <property type="entry name" value="Nitrogenase accessory factor-like"/>
    <property type="match status" value="1"/>
</dbReference>
<organism evidence="5 6">
    <name type="scientific">Vibrio cincinnatiensis DSM 19608</name>
    <dbReference type="NCBI Taxonomy" id="1123491"/>
    <lineage>
        <taxon>Bacteria</taxon>
        <taxon>Pseudomonadati</taxon>
        <taxon>Pseudomonadota</taxon>
        <taxon>Gammaproteobacteria</taxon>
        <taxon>Vibrionales</taxon>
        <taxon>Vibrionaceae</taxon>
        <taxon>Vibrio</taxon>
    </lineage>
</organism>
<dbReference type="Gene3D" id="3.30.420.130">
    <property type="entry name" value="Dinitrogenase iron-molybdenum cofactor biosynthesis domain"/>
    <property type="match status" value="1"/>
</dbReference>
<dbReference type="Gene3D" id="1.10.150.590">
    <property type="entry name" value="Dinitrogenase iron-molybdenum cofactor, N-terminal"/>
    <property type="match status" value="1"/>
</dbReference>
<evidence type="ECO:0000259" key="4">
    <source>
        <dbReference type="Pfam" id="PF16844"/>
    </source>
</evidence>
<evidence type="ECO:0000313" key="6">
    <source>
        <dbReference type="Proteomes" id="UP000190834"/>
    </source>
</evidence>
<evidence type="ECO:0000259" key="3">
    <source>
        <dbReference type="Pfam" id="PF02579"/>
    </source>
</evidence>
<keyword evidence="2" id="KW-0535">Nitrogen fixation</keyword>
<evidence type="ECO:0000256" key="1">
    <source>
        <dbReference type="ARBA" id="ARBA00010285"/>
    </source>
</evidence>
<dbReference type="InterPro" id="IPR038127">
    <property type="entry name" value="NafY_N_sf"/>
</dbReference>
<name>A0A1T4K6V0_VIBCI</name>
<dbReference type="InterPro" id="IPR051840">
    <property type="entry name" value="NifX/NifY_domain"/>
</dbReference>
<proteinExistence type="inferred from homology"/>
<dbReference type="STRING" id="1123491.SAMN02745782_00041"/>
<comment type="similarity">
    <text evidence="1">Belongs to the NifX/NifY family.</text>
</comment>
<accession>A0A1T4K6V0</accession>
<protein>
    <submittedName>
        <fullName evidence="5">Nitrogen fixation protein NifX</fullName>
    </submittedName>
</protein>
<evidence type="ECO:0000256" key="2">
    <source>
        <dbReference type="ARBA" id="ARBA00023231"/>
    </source>
</evidence>
<dbReference type="EMBL" id="FUXB01000001">
    <property type="protein sequence ID" value="SJZ38154.1"/>
    <property type="molecule type" value="Genomic_DNA"/>
</dbReference>
<sequence length="236" mass="25614">MMDTTISDQAALRVALASKLLPDIDLRSLLGLLIQHLGEPLTETKLVGLSPKAFRLMVSSLGSGATRKEVSGALDVLCHPDVSDASAPHVPVQEPMTGPKLKVALTSNQGEMVNGHYGSCLRVLIYEVSAMEHRLVDVREMPTGRKGEERAILMLDKIRDCHLLFTLSIGGPAAARVTRANIHPIKKPTPMSAEAVLAELSNVIATNPPPWIKRILGMKISEKRLEEESGEPCYND</sequence>
<dbReference type="CDD" id="cd00853">
    <property type="entry name" value="NifX"/>
    <property type="match status" value="1"/>
</dbReference>
<dbReference type="GeneID" id="70583866"/>
<dbReference type="PANTHER" id="PTHR33937:SF1">
    <property type="entry name" value="IRON-MOLIBDENUM COFACTOR PROCESSING PROTEIN"/>
    <property type="match status" value="1"/>
</dbReference>
<dbReference type="Proteomes" id="UP000190834">
    <property type="component" value="Unassembled WGS sequence"/>
</dbReference>
<dbReference type="InterPro" id="IPR031763">
    <property type="entry name" value="NafY_N"/>
</dbReference>
<dbReference type="InterPro" id="IPR003731">
    <property type="entry name" value="Di-Nase_FeMo-co_biosynth"/>
</dbReference>
<gene>
    <name evidence="5" type="ORF">SAMN02745782_00041</name>
</gene>
<dbReference type="Pfam" id="PF16844">
    <property type="entry name" value="DIMCO_N"/>
    <property type="match status" value="1"/>
</dbReference>
<dbReference type="InterPro" id="IPR034169">
    <property type="entry name" value="NifX-like"/>
</dbReference>
<dbReference type="RefSeq" id="WP_242004479.1">
    <property type="nucleotide sequence ID" value="NZ_FUXB01000001.1"/>
</dbReference>
<evidence type="ECO:0000313" key="5">
    <source>
        <dbReference type="EMBL" id="SJZ38154.1"/>
    </source>
</evidence>
<feature type="domain" description="Dinitrogenase iron-molybdenum cofactor N-terminal" evidence="4">
    <location>
        <begin position="6"/>
        <end position="66"/>
    </location>
</feature>
<dbReference type="InterPro" id="IPR036105">
    <property type="entry name" value="DiNase_FeMo-co_biosyn_sf"/>
</dbReference>
<dbReference type="Pfam" id="PF02579">
    <property type="entry name" value="Nitro_FeMo-Co"/>
    <property type="match status" value="1"/>
</dbReference>
<reference evidence="6" key="1">
    <citation type="submission" date="2017-02" db="EMBL/GenBank/DDBJ databases">
        <authorList>
            <person name="Varghese N."/>
            <person name="Submissions S."/>
        </authorList>
    </citation>
    <scope>NUCLEOTIDE SEQUENCE [LARGE SCALE GENOMIC DNA]</scope>
    <source>
        <strain evidence="6">DSM 19608</strain>
    </source>
</reference>
<dbReference type="PANTHER" id="PTHR33937">
    <property type="entry name" value="IRON-MOLYBDENUM PROTEIN-RELATED-RELATED"/>
    <property type="match status" value="1"/>
</dbReference>
<keyword evidence="6" id="KW-1185">Reference proteome</keyword>
<dbReference type="AlphaFoldDB" id="A0A1T4K6V0"/>